<accession>A0A6I2MDL4</accession>
<evidence type="ECO:0000259" key="1">
    <source>
        <dbReference type="Pfam" id="PF00149"/>
    </source>
</evidence>
<dbReference type="InterPro" id="IPR050126">
    <property type="entry name" value="Ap4A_hydrolase"/>
</dbReference>
<evidence type="ECO:0000313" key="3">
    <source>
        <dbReference type="Proteomes" id="UP000441585"/>
    </source>
</evidence>
<reference evidence="2 3" key="1">
    <citation type="submission" date="2019-11" db="EMBL/GenBank/DDBJ databases">
        <title>Bacillus idriensis genome.</title>
        <authorList>
            <person name="Konopka E.N."/>
            <person name="Newman J.D."/>
        </authorList>
    </citation>
    <scope>NUCLEOTIDE SEQUENCE [LARGE SCALE GENOMIC DNA]</scope>
    <source>
        <strain evidence="2 3">DSM 19097</strain>
    </source>
</reference>
<proteinExistence type="predicted"/>
<dbReference type="GO" id="GO:0110154">
    <property type="term" value="P:RNA decapping"/>
    <property type="evidence" value="ECO:0007669"/>
    <property type="project" value="TreeGrafter"/>
</dbReference>
<comment type="caution">
    <text evidence="2">The sequence shown here is derived from an EMBL/GenBank/DDBJ whole genome shotgun (WGS) entry which is preliminary data.</text>
</comment>
<dbReference type="SUPFAM" id="SSF56300">
    <property type="entry name" value="Metallo-dependent phosphatases"/>
    <property type="match status" value="1"/>
</dbReference>
<keyword evidence="3" id="KW-1185">Reference proteome</keyword>
<dbReference type="EMBL" id="WKKF01000012">
    <property type="protein sequence ID" value="MRX56408.1"/>
    <property type="molecule type" value="Genomic_DNA"/>
</dbReference>
<dbReference type="Proteomes" id="UP000441585">
    <property type="component" value="Unassembled WGS sequence"/>
</dbReference>
<dbReference type="InterPro" id="IPR029052">
    <property type="entry name" value="Metallo-depent_PP-like"/>
</dbReference>
<protein>
    <submittedName>
        <fullName evidence="2">Serine/threonine protein phosphatase</fullName>
    </submittedName>
</protein>
<dbReference type="Gene3D" id="3.60.21.10">
    <property type="match status" value="1"/>
</dbReference>
<name>A0A6I2MDL4_9BACI</name>
<dbReference type="GO" id="GO:0016791">
    <property type="term" value="F:phosphatase activity"/>
    <property type="evidence" value="ECO:0007669"/>
    <property type="project" value="TreeGrafter"/>
</dbReference>
<sequence length="273" mass="31754">MMEACEFLVEEKKELDNQKWKEIMNIVCRESIRIKRILAISDLHGCFDELMKLIELIKYNPESDQLILLGDYLDRGPNSRETLSKVMSLADEGAIALRGNHDQMFLDWIRIDNDRNDLHFFRNGGYATISSYAGPGWFKERGYEDQLVKKAKQHIQNHNQAHLEFLDKLPYYYEIDDYLFVHAGINPSLRDWKSTENKDFMWIRDHFLKNEHHHANTIVHGHTPASLLHPSNDIYFGNKKIAIDGSCAYGGQLNCLEIMGNSVKQYDVKSCKS</sequence>
<dbReference type="CDD" id="cd00144">
    <property type="entry name" value="MPP_PPP_family"/>
    <property type="match status" value="1"/>
</dbReference>
<dbReference type="AlphaFoldDB" id="A0A6I2MDL4"/>
<dbReference type="PANTHER" id="PTHR42850">
    <property type="entry name" value="METALLOPHOSPHOESTERASE"/>
    <property type="match status" value="1"/>
</dbReference>
<dbReference type="InterPro" id="IPR006186">
    <property type="entry name" value="Ser/Thr-sp_prot-phosphatase"/>
</dbReference>
<evidence type="ECO:0000313" key="2">
    <source>
        <dbReference type="EMBL" id="MRX56408.1"/>
    </source>
</evidence>
<gene>
    <name evidence="2" type="ORF">GJU41_20830</name>
</gene>
<organism evidence="2 3">
    <name type="scientific">Metabacillus idriensis</name>
    <dbReference type="NCBI Taxonomy" id="324768"/>
    <lineage>
        <taxon>Bacteria</taxon>
        <taxon>Bacillati</taxon>
        <taxon>Bacillota</taxon>
        <taxon>Bacilli</taxon>
        <taxon>Bacillales</taxon>
        <taxon>Bacillaceae</taxon>
        <taxon>Metabacillus</taxon>
    </lineage>
</organism>
<dbReference type="PANTHER" id="PTHR42850:SF4">
    <property type="entry name" value="ZINC-DEPENDENT ENDOPOLYPHOSPHATASE"/>
    <property type="match status" value="1"/>
</dbReference>
<dbReference type="GO" id="GO:0008803">
    <property type="term" value="F:bis(5'-nucleosyl)-tetraphosphatase (symmetrical) activity"/>
    <property type="evidence" value="ECO:0007669"/>
    <property type="project" value="TreeGrafter"/>
</dbReference>
<dbReference type="Pfam" id="PF00149">
    <property type="entry name" value="Metallophos"/>
    <property type="match status" value="1"/>
</dbReference>
<dbReference type="PRINTS" id="PR00114">
    <property type="entry name" value="STPHPHTASE"/>
</dbReference>
<feature type="domain" description="Calcineurin-like phosphoesterase" evidence="1">
    <location>
        <begin position="36"/>
        <end position="241"/>
    </location>
</feature>
<dbReference type="InterPro" id="IPR004843">
    <property type="entry name" value="Calcineurin-like_PHP"/>
</dbReference>
<dbReference type="GO" id="GO:0005737">
    <property type="term" value="C:cytoplasm"/>
    <property type="evidence" value="ECO:0007669"/>
    <property type="project" value="TreeGrafter"/>
</dbReference>